<comment type="caution">
    <text evidence="1">The sequence shown here is derived from an EMBL/GenBank/DDBJ whole genome shotgun (WGS) entry which is preliminary data.</text>
</comment>
<protein>
    <submittedName>
        <fullName evidence="1">Uncharacterized protein</fullName>
    </submittedName>
</protein>
<evidence type="ECO:0000313" key="2">
    <source>
        <dbReference type="Proteomes" id="UP000561181"/>
    </source>
</evidence>
<gene>
    <name evidence="1" type="ORF">HKD42_06640</name>
</gene>
<dbReference type="Proteomes" id="UP000561181">
    <property type="component" value="Unassembled WGS sequence"/>
</dbReference>
<evidence type="ECO:0000313" key="1">
    <source>
        <dbReference type="EMBL" id="NMW31733.1"/>
    </source>
</evidence>
<dbReference type="EMBL" id="JABCRE010000002">
    <property type="protein sequence ID" value="NMW31733.1"/>
    <property type="molecule type" value="Genomic_DNA"/>
</dbReference>
<organism evidence="1 2">
    <name type="scientific">Pontixanthobacter rizhaonensis</name>
    <dbReference type="NCBI Taxonomy" id="2730337"/>
    <lineage>
        <taxon>Bacteria</taxon>
        <taxon>Pseudomonadati</taxon>
        <taxon>Pseudomonadota</taxon>
        <taxon>Alphaproteobacteria</taxon>
        <taxon>Sphingomonadales</taxon>
        <taxon>Erythrobacteraceae</taxon>
        <taxon>Pontixanthobacter</taxon>
    </lineage>
</organism>
<sequence length="73" mass="8218">MNHAGRVVVLDKGELVQDDNRKSALDSAVIKRVWGVDCEWIGNKGAMALVSRSWEVSQWLSYETLAACHSWLM</sequence>
<accession>A0A848QM30</accession>
<reference evidence="1 2" key="1">
    <citation type="submission" date="2020-04" db="EMBL/GenBank/DDBJ databases">
        <authorList>
            <person name="Liu A."/>
        </authorList>
    </citation>
    <scope>NUCLEOTIDE SEQUENCE [LARGE SCALE GENOMIC DNA]</scope>
    <source>
        <strain evidence="1 2">RZ02</strain>
    </source>
</reference>
<proteinExistence type="predicted"/>
<dbReference type="RefSeq" id="WP_170011489.1">
    <property type="nucleotide sequence ID" value="NZ_JABCRE010000002.1"/>
</dbReference>
<keyword evidence="2" id="KW-1185">Reference proteome</keyword>
<dbReference type="AlphaFoldDB" id="A0A848QM30"/>
<name>A0A848QM30_9SPHN</name>